<dbReference type="RefSeq" id="WP_168629382.1">
    <property type="nucleotide sequence ID" value="NZ_BONL01000012.1"/>
</dbReference>
<comment type="subcellular location">
    <subcellularLocation>
        <location evidence="1">Cell membrane</location>
        <topology evidence="1">Multi-pass membrane protein</topology>
    </subcellularLocation>
</comment>
<proteinExistence type="predicted"/>
<evidence type="ECO:0000259" key="13">
    <source>
        <dbReference type="PROSITE" id="PS51093"/>
    </source>
</evidence>
<evidence type="ECO:0000259" key="14">
    <source>
        <dbReference type="PROSITE" id="PS51098"/>
    </source>
</evidence>
<feature type="transmembrane region" description="Helical" evidence="12">
    <location>
        <begin position="256"/>
        <end position="280"/>
    </location>
</feature>
<feature type="transmembrane region" description="Helical" evidence="12">
    <location>
        <begin position="220"/>
        <end position="244"/>
    </location>
</feature>
<evidence type="ECO:0000256" key="9">
    <source>
        <dbReference type="ARBA" id="ARBA00022989"/>
    </source>
</evidence>
<evidence type="ECO:0000256" key="2">
    <source>
        <dbReference type="ARBA" id="ARBA00022448"/>
    </source>
</evidence>
<dbReference type="GO" id="GO:0015771">
    <property type="term" value="P:trehalose transport"/>
    <property type="evidence" value="ECO:0007669"/>
    <property type="project" value="TreeGrafter"/>
</dbReference>
<dbReference type="Proteomes" id="UP000581206">
    <property type="component" value="Unassembled WGS sequence"/>
</dbReference>
<feature type="active site" description="Phosphocysteine intermediate; for EIIB activity" evidence="11">
    <location>
        <position position="31"/>
    </location>
</feature>
<dbReference type="EMBL" id="JAAXOX010000002">
    <property type="protein sequence ID" value="NKY22283.1"/>
    <property type="molecule type" value="Genomic_DNA"/>
</dbReference>
<dbReference type="InterPro" id="IPR003352">
    <property type="entry name" value="PTS_EIIC"/>
</dbReference>
<keyword evidence="4" id="KW-0762">Sugar transport</keyword>
<keyword evidence="17" id="KW-1185">Reference proteome</keyword>
<evidence type="ECO:0000256" key="5">
    <source>
        <dbReference type="ARBA" id="ARBA00022679"/>
    </source>
</evidence>
<dbReference type="InterPro" id="IPR036878">
    <property type="entry name" value="Glu_permease_IIB"/>
</dbReference>
<dbReference type="InterPro" id="IPR013013">
    <property type="entry name" value="PTS_EIIC_1"/>
</dbReference>
<dbReference type="PANTHER" id="PTHR30175">
    <property type="entry name" value="PHOSPHOTRANSFERASE SYSTEM TRANSPORT PROTEIN"/>
    <property type="match status" value="1"/>
</dbReference>
<organism evidence="16 17">
    <name type="scientific">Cellulomonas denverensis</name>
    <dbReference type="NCBI Taxonomy" id="264297"/>
    <lineage>
        <taxon>Bacteria</taxon>
        <taxon>Bacillati</taxon>
        <taxon>Actinomycetota</taxon>
        <taxon>Actinomycetes</taxon>
        <taxon>Micrococcales</taxon>
        <taxon>Cellulomonadaceae</taxon>
        <taxon>Cellulomonas</taxon>
    </lineage>
</organism>
<dbReference type="InterPro" id="IPR001996">
    <property type="entry name" value="PTS_IIB_1"/>
</dbReference>
<feature type="transmembrane region" description="Helical" evidence="12">
    <location>
        <begin position="113"/>
        <end position="135"/>
    </location>
</feature>
<dbReference type="GO" id="GO:0008982">
    <property type="term" value="F:protein-N(PI)-phosphohistidine-sugar phosphotransferase activity"/>
    <property type="evidence" value="ECO:0007669"/>
    <property type="project" value="InterPro"/>
</dbReference>
<dbReference type="Gene3D" id="2.70.70.10">
    <property type="entry name" value="Glucose Permease (Domain IIA)"/>
    <property type="match status" value="1"/>
</dbReference>
<dbReference type="Pfam" id="PF02378">
    <property type="entry name" value="PTS_EIIC"/>
    <property type="match status" value="1"/>
</dbReference>
<dbReference type="InterPro" id="IPR018113">
    <property type="entry name" value="PTrfase_EIIB_Cys"/>
</dbReference>
<evidence type="ECO:0000313" key="17">
    <source>
        <dbReference type="Proteomes" id="UP000581206"/>
    </source>
</evidence>
<keyword evidence="9 12" id="KW-1133">Transmembrane helix</keyword>
<keyword evidence="7 12" id="KW-0812">Transmembrane</keyword>
<evidence type="ECO:0000256" key="6">
    <source>
        <dbReference type="ARBA" id="ARBA00022683"/>
    </source>
</evidence>
<feature type="transmembrane region" description="Helical" evidence="12">
    <location>
        <begin position="155"/>
        <end position="175"/>
    </location>
</feature>
<keyword evidence="6" id="KW-0598">Phosphotransferase system</keyword>
<dbReference type="InterPro" id="IPR011055">
    <property type="entry name" value="Dup_hybrid_motif"/>
</dbReference>
<dbReference type="GO" id="GO:0016301">
    <property type="term" value="F:kinase activity"/>
    <property type="evidence" value="ECO:0007669"/>
    <property type="project" value="UniProtKB-KW"/>
</dbReference>
<dbReference type="FunFam" id="2.70.70.10:FF:000001">
    <property type="entry name" value="PTS system glucose-specific IIA component"/>
    <property type="match status" value="1"/>
</dbReference>
<feature type="transmembrane region" description="Helical" evidence="12">
    <location>
        <begin position="300"/>
        <end position="324"/>
    </location>
</feature>
<evidence type="ECO:0000256" key="12">
    <source>
        <dbReference type="SAM" id="Phobius"/>
    </source>
</evidence>
<dbReference type="PROSITE" id="PS51103">
    <property type="entry name" value="PTS_EIIC_TYPE_1"/>
    <property type="match status" value="1"/>
</dbReference>
<dbReference type="NCBIfam" id="TIGR00830">
    <property type="entry name" value="PTBA"/>
    <property type="match status" value="1"/>
</dbReference>
<feature type="transmembrane region" description="Helical" evidence="12">
    <location>
        <begin position="336"/>
        <end position="360"/>
    </location>
</feature>
<evidence type="ECO:0000259" key="15">
    <source>
        <dbReference type="PROSITE" id="PS51103"/>
    </source>
</evidence>
<dbReference type="AlphaFoldDB" id="A0A7X6QYM9"/>
<dbReference type="PROSITE" id="PS51098">
    <property type="entry name" value="PTS_EIIB_TYPE_1"/>
    <property type="match status" value="1"/>
</dbReference>
<feature type="domain" description="PTS EIIC type-1" evidence="15">
    <location>
        <begin position="116"/>
        <end position="473"/>
    </location>
</feature>
<dbReference type="PROSITE" id="PS00371">
    <property type="entry name" value="PTS_EIIA_TYPE_1_HIS"/>
    <property type="match status" value="1"/>
</dbReference>
<dbReference type="GO" id="GO:0005886">
    <property type="term" value="C:plasma membrane"/>
    <property type="evidence" value="ECO:0007669"/>
    <property type="project" value="UniProtKB-SubCell"/>
</dbReference>
<keyword evidence="8" id="KW-0418">Kinase</keyword>
<feature type="transmembrane region" description="Helical" evidence="12">
    <location>
        <begin position="441"/>
        <end position="462"/>
    </location>
</feature>
<protein>
    <submittedName>
        <fullName evidence="16">PTS transporter subunit EIIC</fullName>
    </submittedName>
</protein>
<evidence type="ECO:0000256" key="10">
    <source>
        <dbReference type="ARBA" id="ARBA00023136"/>
    </source>
</evidence>
<keyword evidence="5" id="KW-0808">Transferase</keyword>
<dbReference type="InterPro" id="IPR050558">
    <property type="entry name" value="PTS_Sugar-Specific_Components"/>
</dbReference>
<feature type="transmembrane region" description="Helical" evidence="12">
    <location>
        <begin position="187"/>
        <end position="208"/>
    </location>
</feature>
<dbReference type="InterPro" id="IPR001127">
    <property type="entry name" value="PTS_EIIA_1_perm"/>
</dbReference>
<dbReference type="Pfam" id="PF00367">
    <property type="entry name" value="PTS_EIIB"/>
    <property type="match status" value="1"/>
</dbReference>
<dbReference type="PROSITE" id="PS01035">
    <property type="entry name" value="PTS_EIIB_TYPE_1_CYS"/>
    <property type="match status" value="1"/>
</dbReference>
<evidence type="ECO:0000256" key="8">
    <source>
        <dbReference type="ARBA" id="ARBA00022777"/>
    </source>
</evidence>
<evidence type="ECO:0000256" key="1">
    <source>
        <dbReference type="ARBA" id="ARBA00004651"/>
    </source>
</evidence>
<keyword evidence="10 12" id="KW-0472">Membrane</keyword>
<dbReference type="GO" id="GO:0009401">
    <property type="term" value="P:phosphoenolpyruvate-dependent sugar phosphotransferase system"/>
    <property type="evidence" value="ECO:0007669"/>
    <property type="project" value="UniProtKB-KW"/>
</dbReference>
<feature type="transmembrane region" description="Helical" evidence="12">
    <location>
        <begin position="366"/>
        <end position="389"/>
    </location>
</feature>
<dbReference type="SUPFAM" id="SSF51261">
    <property type="entry name" value="Duplicated hybrid motif"/>
    <property type="match status" value="1"/>
</dbReference>
<dbReference type="GO" id="GO:0090589">
    <property type="term" value="F:protein-phosphocysteine-trehalose phosphotransferase system transporter activity"/>
    <property type="evidence" value="ECO:0007669"/>
    <property type="project" value="TreeGrafter"/>
</dbReference>
<evidence type="ECO:0000256" key="3">
    <source>
        <dbReference type="ARBA" id="ARBA00022475"/>
    </source>
</evidence>
<dbReference type="SUPFAM" id="SSF55604">
    <property type="entry name" value="Glucose permease domain IIB"/>
    <property type="match status" value="1"/>
</dbReference>
<keyword evidence="3" id="KW-1003">Cell membrane</keyword>
<feature type="domain" description="PTS EIIA type-1" evidence="13">
    <location>
        <begin position="496"/>
        <end position="600"/>
    </location>
</feature>
<dbReference type="PANTHER" id="PTHR30175:SF1">
    <property type="entry name" value="PTS SYSTEM ARBUTIN-, CELLOBIOSE-, AND SALICIN-SPECIFIC EIIBC COMPONENT-RELATED"/>
    <property type="match status" value="1"/>
</dbReference>
<accession>A0A7X6QYM9</accession>
<reference evidence="16 17" key="1">
    <citation type="submission" date="2020-04" db="EMBL/GenBank/DDBJ databases">
        <title>MicrobeNet Type strains.</title>
        <authorList>
            <person name="Nicholson A.C."/>
        </authorList>
    </citation>
    <scope>NUCLEOTIDE SEQUENCE [LARGE SCALE GENOMIC DNA]</scope>
    <source>
        <strain evidence="16 17">ATCC BAA-788</strain>
    </source>
</reference>
<gene>
    <name evidence="16" type="ORF">HGA03_06340</name>
</gene>
<dbReference type="Pfam" id="PF00358">
    <property type="entry name" value="PTS_EIIA_1"/>
    <property type="match status" value="1"/>
</dbReference>
<dbReference type="PROSITE" id="PS51093">
    <property type="entry name" value="PTS_EIIA_TYPE_1"/>
    <property type="match status" value="1"/>
</dbReference>
<sequence>MSTRNGSGTERAEAVLAAVGGPENVVQAWHCITRLRFTVRDRARVDLDRLRDTAGVAGAQFSGDQLQVIIGTDVEREYRALAARLGESAATADAPATARRGWARFGPRRIADLLLETLSGIFTPILPAIVGAGLLKGVLALLVQLGWLTEGGEVAAVWDIVADGTFYFLPFLVAASAAKRFGTDLSLSMAVPAALLYPTLVEGAALIGEGGAEGLAFGPWQVPFVTYSSAVIPPILGVYLLSWVHRGLTRVIPPALRIVVVPLVSLVVTIPVVLVVLAPLGHYAGGYLSEGSLWLFDHGGVLAGALLGGLMPLIVLTGMHYAFFPATFQTLASRGYDVILLPFNLVANLATAGATMAVAIRHRRLRSLAISTGLPAFLGITEPAIYGVTLRLKRPFYFTLAGGAVGGGYAALFGLKCFGFAVPGLASLPLYVNADHPANILHAVVAVALSFSIAFGLTLAFCRPEPEPAGDEPDQPVGTLAAPLAGRVLPLAQVPDPTFADGLLGPGVAVDPTGDVVVAPFDGTVEVLPGTAHALALRSTGGTEVLIHIGLDTVGLEGAPFRALVAQGDRITRGQELIRFDRARIEAAGLSPVTPVVITNAALIGEVRPATGATEVATGNPLLTLPAIDGHPAIDTTRGAH</sequence>
<comment type="caution">
    <text evidence="16">The sequence shown here is derived from an EMBL/GenBank/DDBJ whole genome shotgun (WGS) entry which is preliminary data.</text>
</comment>
<evidence type="ECO:0000313" key="16">
    <source>
        <dbReference type="EMBL" id="NKY22283.1"/>
    </source>
</evidence>
<evidence type="ECO:0000256" key="7">
    <source>
        <dbReference type="ARBA" id="ARBA00022692"/>
    </source>
</evidence>
<keyword evidence="2" id="KW-0813">Transport</keyword>
<evidence type="ECO:0000256" key="4">
    <source>
        <dbReference type="ARBA" id="ARBA00022597"/>
    </source>
</evidence>
<dbReference type="CDD" id="cd00212">
    <property type="entry name" value="PTS_IIB_glc"/>
    <property type="match status" value="1"/>
</dbReference>
<feature type="transmembrane region" description="Helical" evidence="12">
    <location>
        <begin position="396"/>
        <end position="421"/>
    </location>
</feature>
<feature type="domain" description="PTS EIIB type-1" evidence="14">
    <location>
        <begin position="9"/>
        <end position="91"/>
    </location>
</feature>
<evidence type="ECO:0000256" key="11">
    <source>
        <dbReference type="PROSITE-ProRule" id="PRU00421"/>
    </source>
</evidence>
<dbReference type="Gene3D" id="3.30.1360.60">
    <property type="entry name" value="Glucose permease domain IIB"/>
    <property type="match status" value="1"/>
</dbReference>
<name>A0A7X6QYM9_9CELL</name>